<dbReference type="AlphaFoldDB" id="A0AAP9ESH2"/>
<dbReference type="EMBL" id="CP043043">
    <property type="protein sequence ID" value="QEH96951.1"/>
    <property type="molecule type" value="Genomic_DNA"/>
</dbReference>
<organism evidence="5 6">
    <name type="scientific">Gluconobacter thailandicus</name>
    <dbReference type="NCBI Taxonomy" id="257438"/>
    <lineage>
        <taxon>Bacteria</taxon>
        <taxon>Pseudomonadati</taxon>
        <taxon>Pseudomonadota</taxon>
        <taxon>Alphaproteobacteria</taxon>
        <taxon>Acetobacterales</taxon>
        <taxon>Acetobacteraceae</taxon>
        <taxon>Gluconobacter</taxon>
    </lineage>
</organism>
<feature type="domain" description="CusB-like beta-barrel" evidence="4">
    <location>
        <begin position="277"/>
        <end position="317"/>
    </location>
</feature>
<reference evidence="5 6" key="1">
    <citation type="submission" date="2019-08" db="EMBL/GenBank/DDBJ databases">
        <title>Gluconobacter frateurii HD924 genome.</title>
        <authorList>
            <person name="Liu Y."/>
            <person name="Zhang P."/>
        </authorList>
    </citation>
    <scope>NUCLEOTIDE SEQUENCE [LARGE SCALE GENOMIC DNA]</scope>
    <source>
        <strain evidence="5 6">HD924</strain>
    </source>
</reference>
<gene>
    <name evidence="5" type="ORF">FXF46_12240</name>
</gene>
<evidence type="ECO:0000256" key="2">
    <source>
        <dbReference type="SAM" id="Phobius"/>
    </source>
</evidence>
<keyword evidence="2" id="KW-1133">Transmembrane helix</keyword>
<keyword evidence="2" id="KW-0812">Transmembrane</keyword>
<evidence type="ECO:0000256" key="1">
    <source>
        <dbReference type="SAM" id="MobiDB-lite"/>
    </source>
</evidence>
<dbReference type="Proteomes" id="UP000323560">
    <property type="component" value="Chromosome"/>
</dbReference>
<dbReference type="GO" id="GO:0055085">
    <property type="term" value="P:transmembrane transport"/>
    <property type="evidence" value="ECO:0007669"/>
    <property type="project" value="InterPro"/>
</dbReference>
<dbReference type="PRINTS" id="PR01490">
    <property type="entry name" value="RTXTOXIND"/>
</dbReference>
<dbReference type="Pfam" id="PF25917">
    <property type="entry name" value="BSH_RND"/>
    <property type="match status" value="1"/>
</dbReference>
<dbReference type="InterPro" id="IPR050739">
    <property type="entry name" value="MFP"/>
</dbReference>
<dbReference type="SUPFAM" id="SSF111369">
    <property type="entry name" value="HlyD-like secretion proteins"/>
    <property type="match status" value="2"/>
</dbReference>
<feature type="domain" description="Multidrug resistance protein MdtA-like barrel-sandwich hybrid" evidence="3">
    <location>
        <begin position="74"/>
        <end position="267"/>
    </location>
</feature>
<feature type="transmembrane region" description="Helical" evidence="2">
    <location>
        <begin position="35"/>
        <end position="54"/>
    </location>
</feature>
<accession>A0AAP9ESH2</accession>
<dbReference type="RefSeq" id="WP_148620697.1">
    <property type="nucleotide sequence ID" value="NZ_CP043043.1"/>
</dbReference>
<evidence type="ECO:0000259" key="3">
    <source>
        <dbReference type="Pfam" id="PF25917"/>
    </source>
</evidence>
<dbReference type="InterPro" id="IPR058792">
    <property type="entry name" value="Beta-barrel_RND_2"/>
</dbReference>
<name>A0AAP9ESH2_GLUTH</name>
<evidence type="ECO:0000259" key="4">
    <source>
        <dbReference type="Pfam" id="PF25954"/>
    </source>
</evidence>
<dbReference type="Gene3D" id="2.40.30.170">
    <property type="match status" value="1"/>
</dbReference>
<protein>
    <submittedName>
        <fullName evidence="5">HlyD family secretion protein</fullName>
    </submittedName>
</protein>
<dbReference type="PANTHER" id="PTHR30386">
    <property type="entry name" value="MEMBRANE FUSION SUBUNIT OF EMRAB-TOLC MULTIDRUG EFFLUX PUMP"/>
    <property type="match status" value="1"/>
</dbReference>
<dbReference type="Gene3D" id="2.40.50.100">
    <property type="match status" value="1"/>
</dbReference>
<dbReference type="Pfam" id="PF25954">
    <property type="entry name" value="Beta-barrel_RND_2"/>
    <property type="match status" value="1"/>
</dbReference>
<proteinExistence type="predicted"/>
<dbReference type="PANTHER" id="PTHR30386:SF24">
    <property type="entry name" value="MULTIDRUG RESISTANCE EFFLUX PUMP"/>
    <property type="match status" value="1"/>
</dbReference>
<keyword evidence="2" id="KW-0472">Membrane</keyword>
<sequence length="388" mass="41577">MADDHQTSDLPPVIHGEGSLPQDMSPKRLSSKAKGILVLLSLCALAAGIAWLVWHQLYGKYLESTNNAYIEADIVAIAPRISGYVDQIYVRDNEEVKAGQPLVHINVQDYSAKARQAAAQIEVAKASAANARASIAEQEAAVEQSHAQVTAADSDARAARNEVLRYEPLVRTGAETQEKLTSLRTKAAKYDATARAARATWIQNQRHVATLQTQIQQAEAQEQGAQAELDADTVSVDAAIVRAGITGRVGDRSVRLGQYVQPGTRLLSIVPLDRLYVTANFKETQVGRMAIGQPVSLSVDALPDVTLHGTVESLSPATGALFSLLPPQNATGNFTKVVQRVPVRILLTVPSDLRGKLVAGLSVVAEVDTKDTGRLEHPRNPSVEAASP</sequence>
<evidence type="ECO:0000313" key="6">
    <source>
        <dbReference type="Proteomes" id="UP000323560"/>
    </source>
</evidence>
<feature type="region of interest" description="Disordered" evidence="1">
    <location>
        <begin position="1"/>
        <end position="26"/>
    </location>
</feature>
<dbReference type="Gene3D" id="1.10.287.470">
    <property type="entry name" value="Helix hairpin bin"/>
    <property type="match status" value="1"/>
</dbReference>
<dbReference type="KEGG" id="gti:FXF46_12240"/>
<evidence type="ECO:0000313" key="5">
    <source>
        <dbReference type="EMBL" id="QEH96951.1"/>
    </source>
</evidence>
<dbReference type="InterPro" id="IPR058625">
    <property type="entry name" value="MdtA-like_BSH"/>
</dbReference>